<evidence type="ECO:0000313" key="3">
    <source>
        <dbReference type="Proteomes" id="UP001172743"/>
    </source>
</evidence>
<reference evidence="2" key="1">
    <citation type="submission" date="2023-07" db="EMBL/GenBank/DDBJ databases">
        <title>Ureibacillus sp. isolated from freshwater well.</title>
        <authorList>
            <person name="Kirdat K."/>
            <person name="Bhatt A."/>
            <person name="Teware R."/>
            <person name="Bhavsar Y."/>
            <person name="Yadav A."/>
        </authorList>
    </citation>
    <scope>NUCLEOTIDE SEQUENCE</scope>
    <source>
        <strain evidence="2">BA0131</strain>
    </source>
</reference>
<dbReference type="RefSeq" id="WP_301137082.1">
    <property type="nucleotide sequence ID" value="NZ_JAUHTQ010000003.1"/>
</dbReference>
<feature type="transmembrane region" description="Helical" evidence="1">
    <location>
        <begin position="12"/>
        <end position="34"/>
    </location>
</feature>
<proteinExistence type="predicted"/>
<evidence type="ECO:0000256" key="1">
    <source>
        <dbReference type="SAM" id="Phobius"/>
    </source>
</evidence>
<gene>
    <name evidence="2" type="ORF">QYB95_04855</name>
</gene>
<dbReference type="InterPro" id="IPR035289">
    <property type="entry name" value="DUF5366"/>
</dbReference>
<name>A0ABT8GN77_9BACL</name>
<keyword evidence="1" id="KW-1133">Transmembrane helix</keyword>
<feature type="transmembrane region" description="Helical" evidence="1">
    <location>
        <begin position="54"/>
        <end position="75"/>
    </location>
</feature>
<feature type="transmembrane region" description="Helical" evidence="1">
    <location>
        <begin position="151"/>
        <end position="173"/>
    </location>
</feature>
<keyword evidence="3" id="KW-1185">Reference proteome</keyword>
<protein>
    <submittedName>
        <fullName evidence="2">DUF5366 family protein</fullName>
    </submittedName>
</protein>
<dbReference type="EMBL" id="JAUHTQ010000003">
    <property type="protein sequence ID" value="MDN4492861.1"/>
    <property type="molecule type" value="Genomic_DNA"/>
</dbReference>
<keyword evidence="1" id="KW-0472">Membrane</keyword>
<organism evidence="2 3">
    <name type="scientific">Ureibacillus aquaedulcis</name>
    <dbReference type="NCBI Taxonomy" id="3058421"/>
    <lineage>
        <taxon>Bacteria</taxon>
        <taxon>Bacillati</taxon>
        <taxon>Bacillota</taxon>
        <taxon>Bacilli</taxon>
        <taxon>Bacillales</taxon>
        <taxon>Caryophanaceae</taxon>
        <taxon>Ureibacillus</taxon>
    </lineage>
</organism>
<comment type="caution">
    <text evidence="2">The sequence shown here is derived from an EMBL/GenBank/DDBJ whole genome shotgun (WGS) entry which is preliminary data.</text>
</comment>
<accession>A0ABT8GN77</accession>
<keyword evidence="1" id="KW-0812">Transmembrane</keyword>
<feature type="transmembrane region" description="Helical" evidence="1">
    <location>
        <begin position="96"/>
        <end position="114"/>
    </location>
</feature>
<dbReference type="Pfam" id="PF17328">
    <property type="entry name" value="DUF5366"/>
    <property type="match status" value="1"/>
</dbReference>
<dbReference type="Proteomes" id="UP001172743">
    <property type="component" value="Unassembled WGS sequence"/>
</dbReference>
<feature type="transmembrane region" description="Helical" evidence="1">
    <location>
        <begin position="120"/>
        <end position="139"/>
    </location>
</feature>
<evidence type="ECO:0000313" key="2">
    <source>
        <dbReference type="EMBL" id="MDN4492861.1"/>
    </source>
</evidence>
<sequence length="187" mass="21185">MKNPYIYGYLPLFSVILFSLTFGIYLVGESLGFLTGIGVYTGMREFLTDIELRLLLLSVFVLCFFMLFSALKLIGETIHEVGMLLFSKNNNGEMISVARGGYLIFFFGSLLSVFGVQSIYILLCVFAVTIFSYFIFNIYKMSQFLSLSGTVGLIFFEILFWAIFITFICYVVLKLYNGLLASLPFAK</sequence>